<name>G4TPR7_SERID</name>
<dbReference type="Pfam" id="PF13639">
    <property type="entry name" value="zf-RING_2"/>
    <property type="match status" value="1"/>
</dbReference>
<dbReference type="GO" id="GO:0008270">
    <property type="term" value="F:zinc ion binding"/>
    <property type="evidence" value="ECO:0007669"/>
    <property type="project" value="UniProtKB-KW"/>
</dbReference>
<dbReference type="PANTHER" id="PTHR47168:SF1">
    <property type="entry name" value="OS02G0798600 PROTEIN"/>
    <property type="match status" value="1"/>
</dbReference>
<dbReference type="InParanoid" id="G4TPR7"/>
<keyword evidence="7" id="KW-0472">Membrane</keyword>
<protein>
    <recommendedName>
        <fullName evidence="10">RING-type domain-containing protein</fullName>
    </recommendedName>
</protein>
<evidence type="ECO:0000256" key="7">
    <source>
        <dbReference type="ARBA" id="ARBA00023136"/>
    </source>
</evidence>
<evidence type="ECO:0000256" key="1">
    <source>
        <dbReference type="ARBA" id="ARBA00004167"/>
    </source>
</evidence>
<feature type="compositionally biased region" description="Low complexity" evidence="9">
    <location>
        <begin position="207"/>
        <end position="227"/>
    </location>
</feature>
<dbReference type="PROSITE" id="PS50089">
    <property type="entry name" value="ZF_RING_2"/>
    <property type="match status" value="1"/>
</dbReference>
<keyword evidence="2" id="KW-0812">Transmembrane</keyword>
<dbReference type="SMART" id="SM00184">
    <property type="entry name" value="RING"/>
    <property type="match status" value="1"/>
</dbReference>
<sequence>MATAATASSLLNNHSDVLSALSSDSPGSQLSPQRARVAWSILEHLFHLRSNRRTTGPGNMELLQDLSLALLTSRFMSTPPLGPVRERPALRPGSFERFLVDVHSRVRASLQEDHERSASGTEPRRLNWWQAFQFPVIPAPRNGQSGLGRQDTSPSGSSPGVATDSSTGPGESSPQGQAERNLIPVVLVGLRSLPPNSPNFTVPAGNTSSGTTPTTGTGPTATSQGQPQMIFPEPAMRPNFDDVDTITSSYVIIVLGGHYPPGHRYVSATNSDESGEFDLLWDLVDLAAAKSPTVTQEELSRSNLRCFLPSQIASMNVAANTAEKCLICLDDYTEDRQLRQMSCMHAFHRDCIDRWLTEGQNGCPMCRQVAVQRPAEEHST</sequence>
<reference evidence="11 12" key="1">
    <citation type="journal article" date="2011" name="PLoS Pathog.">
        <title>Endophytic Life Strategies Decoded by Genome and Transcriptome Analyses of the Mutualistic Root Symbiont Piriformospora indica.</title>
        <authorList>
            <person name="Zuccaro A."/>
            <person name="Lahrmann U."/>
            <person name="Guldener U."/>
            <person name="Langen G."/>
            <person name="Pfiffi S."/>
            <person name="Biedenkopf D."/>
            <person name="Wong P."/>
            <person name="Samans B."/>
            <person name="Grimm C."/>
            <person name="Basiewicz M."/>
            <person name="Murat C."/>
            <person name="Martin F."/>
            <person name="Kogel K.H."/>
        </authorList>
    </citation>
    <scope>NUCLEOTIDE SEQUENCE [LARGE SCALE GENOMIC DNA]</scope>
    <source>
        <strain evidence="11 12">DSM 11827</strain>
    </source>
</reference>
<evidence type="ECO:0000256" key="4">
    <source>
        <dbReference type="ARBA" id="ARBA00022771"/>
    </source>
</evidence>
<dbReference type="HOGENOM" id="CLU_727838_0_0_1"/>
<dbReference type="STRING" id="1109443.G4TPR7"/>
<evidence type="ECO:0000259" key="10">
    <source>
        <dbReference type="PROSITE" id="PS50089"/>
    </source>
</evidence>
<evidence type="ECO:0000313" key="11">
    <source>
        <dbReference type="EMBL" id="CCA73310.1"/>
    </source>
</evidence>
<dbReference type="PANTHER" id="PTHR47168">
    <property type="entry name" value="RING ZINC FINGER DOMAIN SUPERFAMILY PROTEIN-RELATED"/>
    <property type="match status" value="1"/>
</dbReference>
<dbReference type="EMBL" id="CAFZ01000216">
    <property type="protein sequence ID" value="CCA73310.1"/>
    <property type="molecule type" value="Genomic_DNA"/>
</dbReference>
<evidence type="ECO:0000256" key="3">
    <source>
        <dbReference type="ARBA" id="ARBA00022723"/>
    </source>
</evidence>
<keyword evidence="3" id="KW-0479">Metal-binding</keyword>
<evidence type="ECO:0000256" key="5">
    <source>
        <dbReference type="ARBA" id="ARBA00022833"/>
    </source>
</evidence>
<accession>G4TPR7</accession>
<keyword evidence="4 8" id="KW-0863">Zinc-finger</keyword>
<dbReference type="InterPro" id="IPR001841">
    <property type="entry name" value="Znf_RING"/>
</dbReference>
<evidence type="ECO:0000256" key="6">
    <source>
        <dbReference type="ARBA" id="ARBA00022989"/>
    </source>
</evidence>
<keyword evidence="12" id="KW-1185">Reference proteome</keyword>
<keyword evidence="6" id="KW-1133">Transmembrane helix</keyword>
<dbReference type="Gene3D" id="3.30.40.10">
    <property type="entry name" value="Zinc/RING finger domain, C3HC4 (zinc finger)"/>
    <property type="match status" value="1"/>
</dbReference>
<evidence type="ECO:0000256" key="8">
    <source>
        <dbReference type="PROSITE-ProRule" id="PRU00175"/>
    </source>
</evidence>
<dbReference type="eggNOG" id="KOG0800">
    <property type="taxonomic scope" value="Eukaryota"/>
</dbReference>
<dbReference type="Proteomes" id="UP000007148">
    <property type="component" value="Unassembled WGS sequence"/>
</dbReference>
<dbReference type="AlphaFoldDB" id="G4TPR7"/>
<evidence type="ECO:0000313" key="12">
    <source>
        <dbReference type="Proteomes" id="UP000007148"/>
    </source>
</evidence>
<proteinExistence type="predicted"/>
<feature type="region of interest" description="Disordered" evidence="9">
    <location>
        <begin position="139"/>
        <end position="178"/>
    </location>
</feature>
<dbReference type="OrthoDB" id="8062037at2759"/>
<feature type="compositionally biased region" description="Polar residues" evidence="9">
    <location>
        <begin position="150"/>
        <end position="178"/>
    </location>
</feature>
<comment type="caution">
    <text evidence="11">The sequence shown here is derived from an EMBL/GenBank/DDBJ whole genome shotgun (WGS) entry which is preliminary data.</text>
</comment>
<comment type="subcellular location">
    <subcellularLocation>
        <location evidence="1">Membrane</location>
        <topology evidence="1">Single-pass membrane protein</topology>
    </subcellularLocation>
</comment>
<feature type="domain" description="RING-type" evidence="10">
    <location>
        <begin position="325"/>
        <end position="367"/>
    </location>
</feature>
<dbReference type="GO" id="GO:0016020">
    <property type="term" value="C:membrane"/>
    <property type="evidence" value="ECO:0007669"/>
    <property type="project" value="UniProtKB-SubCell"/>
</dbReference>
<evidence type="ECO:0000256" key="2">
    <source>
        <dbReference type="ARBA" id="ARBA00022692"/>
    </source>
</evidence>
<feature type="region of interest" description="Disordered" evidence="9">
    <location>
        <begin position="194"/>
        <end position="227"/>
    </location>
</feature>
<evidence type="ECO:0000256" key="9">
    <source>
        <dbReference type="SAM" id="MobiDB-lite"/>
    </source>
</evidence>
<dbReference type="InterPro" id="IPR051653">
    <property type="entry name" value="E3_ligase_sorting_rcpt"/>
</dbReference>
<keyword evidence="5" id="KW-0862">Zinc</keyword>
<dbReference type="InterPro" id="IPR013083">
    <property type="entry name" value="Znf_RING/FYVE/PHD"/>
</dbReference>
<dbReference type="SUPFAM" id="SSF57850">
    <property type="entry name" value="RING/U-box"/>
    <property type="match status" value="1"/>
</dbReference>
<organism evidence="11 12">
    <name type="scientific">Serendipita indica (strain DSM 11827)</name>
    <name type="common">Root endophyte fungus</name>
    <name type="synonym">Piriformospora indica</name>
    <dbReference type="NCBI Taxonomy" id="1109443"/>
    <lineage>
        <taxon>Eukaryota</taxon>
        <taxon>Fungi</taxon>
        <taxon>Dikarya</taxon>
        <taxon>Basidiomycota</taxon>
        <taxon>Agaricomycotina</taxon>
        <taxon>Agaricomycetes</taxon>
        <taxon>Sebacinales</taxon>
        <taxon>Serendipitaceae</taxon>
        <taxon>Serendipita</taxon>
    </lineage>
</organism>
<gene>
    <name evidence="11" type="ORF">PIIN_07265</name>
</gene>